<dbReference type="OrthoDB" id="5093195at2759"/>
<keyword evidence="3" id="KW-1185">Reference proteome</keyword>
<dbReference type="EMBL" id="JAAOAN010000729">
    <property type="protein sequence ID" value="KAF5700468.1"/>
    <property type="molecule type" value="Genomic_DNA"/>
</dbReference>
<feature type="compositionally biased region" description="Polar residues" evidence="1">
    <location>
        <begin position="146"/>
        <end position="155"/>
    </location>
</feature>
<evidence type="ECO:0000313" key="3">
    <source>
        <dbReference type="Proteomes" id="UP000544331"/>
    </source>
</evidence>
<feature type="compositionally biased region" description="Polar residues" evidence="1">
    <location>
        <begin position="216"/>
        <end position="225"/>
    </location>
</feature>
<organism evidence="2 3">
    <name type="scientific">Fusarium mundagurra</name>
    <dbReference type="NCBI Taxonomy" id="1567541"/>
    <lineage>
        <taxon>Eukaryota</taxon>
        <taxon>Fungi</taxon>
        <taxon>Dikarya</taxon>
        <taxon>Ascomycota</taxon>
        <taxon>Pezizomycotina</taxon>
        <taxon>Sordariomycetes</taxon>
        <taxon>Hypocreomycetidae</taxon>
        <taxon>Hypocreales</taxon>
        <taxon>Nectriaceae</taxon>
        <taxon>Fusarium</taxon>
        <taxon>Fusarium fujikuroi species complex</taxon>
    </lineage>
</organism>
<comment type="caution">
    <text evidence="2">The sequence shown here is derived from an EMBL/GenBank/DDBJ whole genome shotgun (WGS) entry which is preliminary data.</text>
</comment>
<evidence type="ECO:0000256" key="1">
    <source>
        <dbReference type="SAM" id="MobiDB-lite"/>
    </source>
</evidence>
<feature type="region of interest" description="Disordered" evidence="1">
    <location>
        <begin position="131"/>
        <end position="281"/>
    </location>
</feature>
<name>A0A8H6D1P2_9HYPO</name>
<dbReference type="Proteomes" id="UP000544331">
    <property type="component" value="Unassembled WGS sequence"/>
</dbReference>
<accession>A0A8H6D1P2</accession>
<reference evidence="2 3" key="1">
    <citation type="submission" date="2020-05" db="EMBL/GenBank/DDBJ databases">
        <title>Identification and distribution of gene clusters putatively required for synthesis of sphingolipid metabolism inhibitors in phylogenetically diverse species of the filamentous fungus Fusarium.</title>
        <authorList>
            <person name="Kim H.-S."/>
            <person name="Busman M."/>
            <person name="Brown D.W."/>
            <person name="Divon H."/>
            <person name="Uhlig S."/>
            <person name="Proctor R.H."/>
        </authorList>
    </citation>
    <scope>NUCLEOTIDE SEQUENCE [LARGE SCALE GENOMIC DNA]</scope>
    <source>
        <strain evidence="2 3">NRRL 66235</strain>
    </source>
</reference>
<proteinExistence type="predicted"/>
<protein>
    <submittedName>
        <fullName evidence="2">Uncharacterized protein</fullName>
    </submittedName>
</protein>
<sequence length="281" mass="31220">MFPGQRKRGWRQCLADSYEKQYGPLDDPVPTFGAKLVTFPSTPTLPMCFAGPDPDFLEQLDQRLYAIEPNPVPKCLQDWHFYEPAVEMSCSDNDTDDEGSESLRDSMREARVRMYARAGIDILAVEAKRQARRHAREERREARAAGSNSTKSALPSSHDRAIKPSSNATEGDVAVNQIKNQKRKRRTEDEEDHPHRKVAKPSDTTSARPKRRTRSSLKPQASYSPPQTPSPTEREHAQGQAGSPSSSESLVAQQPTPEVDSYLKLGKGQESPYAGAELSAG</sequence>
<gene>
    <name evidence="2" type="ORF">FMUND_14326</name>
</gene>
<dbReference type="AlphaFoldDB" id="A0A8H6D1P2"/>
<feature type="compositionally biased region" description="Polar residues" evidence="1">
    <location>
        <begin position="240"/>
        <end position="256"/>
    </location>
</feature>
<evidence type="ECO:0000313" key="2">
    <source>
        <dbReference type="EMBL" id="KAF5700468.1"/>
    </source>
</evidence>